<accession>A0AAV5R616</accession>
<organism evidence="2 3">
    <name type="scientific">Pichia kluyveri</name>
    <name type="common">Yeast</name>
    <dbReference type="NCBI Taxonomy" id="36015"/>
    <lineage>
        <taxon>Eukaryota</taxon>
        <taxon>Fungi</taxon>
        <taxon>Dikarya</taxon>
        <taxon>Ascomycota</taxon>
        <taxon>Saccharomycotina</taxon>
        <taxon>Pichiomycetes</taxon>
        <taxon>Pichiales</taxon>
        <taxon>Pichiaceae</taxon>
        <taxon>Pichia</taxon>
    </lineage>
</organism>
<evidence type="ECO:0000313" key="2">
    <source>
        <dbReference type="EMBL" id="GMM46046.1"/>
    </source>
</evidence>
<comment type="caution">
    <text evidence="2">The sequence shown here is derived from an EMBL/GenBank/DDBJ whole genome shotgun (WGS) entry which is preliminary data.</text>
</comment>
<dbReference type="EMBL" id="BTGB01000003">
    <property type="protein sequence ID" value="GMM46046.1"/>
    <property type="molecule type" value="Genomic_DNA"/>
</dbReference>
<dbReference type="AlphaFoldDB" id="A0AAV5R616"/>
<reference evidence="2 3" key="1">
    <citation type="journal article" date="2023" name="Elife">
        <title>Identification of key yeast species and microbe-microbe interactions impacting larval growth of Drosophila in the wild.</title>
        <authorList>
            <person name="Mure A."/>
            <person name="Sugiura Y."/>
            <person name="Maeda R."/>
            <person name="Honda K."/>
            <person name="Sakurai N."/>
            <person name="Takahashi Y."/>
            <person name="Watada M."/>
            <person name="Katoh T."/>
            <person name="Gotoh A."/>
            <person name="Gotoh Y."/>
            <person name="Taniguchi I."/>
            <person name="Nakamura K."/>
            <person name="Hayashi T."/>
            <person name="Katayama T."/>
            <person name="Uemura T."/>
            <person name="Hattori Y."/>
        </authorList>
    </citation>
    <scope>NUCLEOTIDE SEQUENCE [LARGE SCALE GENOMIC DNA]</scope>
    <source>
        <strain evidence="2 3">PK-24</strain>
    </source>
</reference>
<evidence type="ECO:0000313" key="3">
    <source>
        <dbReference type="Proteomes" id="UP001378960"/>
    </source>
</evidence>
<gene>
    <name evidence="2" type="ORF">DAPK24_026210</name>
</gene>
<protein>
    <submittedName>
        <fullName evidence="2">Uncharacterized protein</fullName>
    </submittedName>
</protein>
<keyword evidence="3" id="KW-1185">Reference proteome</keyword>
<proteinExistence type="predicted"/>
<name>A0AAV5R616_PICKL</name>
<evidence type="ECO:0000256" key="1">
    <source>
        <dbReference type="SAM" id="MobiDB-lite"/>
    </source>
</evidence>
<feature type="region of interest" description="Disordered" evidence="1">
    <location>
        <begin position="67"/>
        <end position="94"/>
    </location>
</feature>
<dbReference type="Proteomes" id="UP001378960">
    <property type="component" value="Unassembled WGS sequence"/>
</dbReference>
<sequence>MLANQRIAIRSFSSALRLANVAASAFARHNSSAINSGSFKTFAEYRTFIIKKDPEHLKTRHEIMYSDGKPESCPESEAENNSFSSEVKKVAYNA</sequence>